<sequence>MTRLLIFTLLFVCASAAAGQWKAILGAELVISLGHPVSSWERVIDGKKQIMQICTPKVHEEDCHKWVDETGNVVGWGASIRPNGQLVIKKVTFEDAGDYSTPDDKSDPRTIVSLVVERR</sequence>
<keyword evidence="1" id="KW-0732">Signal</keyword>
<reference evidence="2" key="1">
    <citation type="submission" date="2023-10" db="EMBL/GenBank/DDBJ databases">
        <title>Genome assembly of Pristionchus species.</title>
        <authorList>
            <person name="Yoshida K."/>
            <person name="Sommer R.J."/>
        </authorList>
    </citation>
    <scope>NUCLEOTIDE SEQUENCE</scope>
    <source>
        <strain evidence="2">RS5133</strain>
    </source>
</reference>
<evidence type="ECO:0000313" key="3">
    <source>
        <dbReference type="Proteomes" id="UP001432322"/>
    </source>
</evidence>
<proteinExistence type="predicted"/>
<gene>
    <name evidence="2" type="ORF">PFISCL1PPCAC_24585</name>
</gene>
<protein>
    <submittedName>
        <fullName evidence="2">Uncharacterized protein</fullName>
    </submittedName>
</protein>
<dbReference type="PANTHER" id="PTHR35182">
    <property type="entry name" value="PROTEIN CBG13762"/>
    <property type="match status" value="1"/>
</dbReference>
<comment type="caution">
    <text evidence="2">The sequence shown here is derived from an EMBL/GenBank/DDBJ whole genome shotgun (WGS) entry which is preliminary data.</text>
</comment>
<dbReference type="PANTHER" id="PTHR35182:SF1">
    <property type="entry name" value="COLD-SHOCK PROTEIN-RELATED"/>
    <property type="match status" value="1"/>
</dbReference>
<name>A0AAV5WPH8_9BILA</name>
<dbReference type="AlphaFoldDB" id="A0AAV5WPH8"/>
<feature type="chain" id="PRO_5043809093" evidence="1">
    <location>
        <begin position="19"/>
        <end position="119"/>
    </location>
</feature>
<dbReference type="EMBL" id="BTSY01000006">
    <property type="protein sequence ID" value="GMT33288.1"/>
    <property type="molecule type" value="Genomic_DNA"/>
</dbReference>
<dbReference type="Proteomes" id="UP001432322">
    <property type="component" value="Unassembled WGS sequence"/>
</dbReference>
<accession>A0AAV5WPH8</accession>
<keyword evidence="3" id="KW-1185">Reference proteome</keyword>
<organism evidence="2 3">
    <name type="scientific">Pristionchus fissidentatus</name>
    <dbReference type="NCBI Taxonomy" id="1538716"/>
    <lineage>
        <taxon>Eukaryota</taxon>
        <taxon>Metazoa</taxon>
        <taxon>Ecdysozoa</taxon>
        <taxon>Nematoda</taxon>
        <taxon>Chromadorea</taxon>
        <taxon>Rhabditida</taxon>
        <taxon>Rhabditina</taxon>
        <taxon>Diplogasteromorpha</taxon>
        <taxon>Diplogasteroidea</taxon>
        <taxon>Neodiplogasteridae</taxon>
        <taxon>Pristionchus</taxon>
    </lineage>
</organism>
<evidence type="ECO:0000313" key="2">
    <source>
        <dbReference type="EMBL" id="GMT33288.1"/>
    </source>
</evidence>
<evidence type="ECO:0000256" key="1">
    <source>
        <dbReference type="SAM" id="SignalP"/>
    </source>
</evidence>
<feature type="signal peptide" evidence="1">
    <location>
        <begin position="1"/>
        <end position="18"/>
    </location>
</feature>